<organism evidence="2 3">
    <name type="scientific">Folsomia candida</name>
    <name type="common">Springtail</name>
    <dbReference type="NCBI Taxonomy" id="158441"/>
    <lineage>
        <taxon>Eukaryota</taxon>
        <taxon>Metazoa</taxon>
        <taxon>Ecdysozoa</taxon>
        <taxon>Arthropoda</taxon>
        <taxon>Hexapoda</taxon>
        <taxon>Collembola</taxon>
        <taxon>Entomobryomorpha</taxon>
        <taxon>Isotomoidea</taxon>
        <taxon>Isotomidae</taxon>
        <taxon>Proisotominae</taxon>
        <taxon>Folsomia</taxon>
    </lineage>
</organism>
<feature type="chain" id="PRO_5012488767" evidence="1">
    <location>
        <begin position="20"/>
        <end position="222"/>
    </location>
</feature>
<dbReference type="EMBL" id="LNIX01000004">
    <property type="protein sequence ID" value="OXA56018.1"/>
    <property type="molecule type" value="Genomic_DNA"/>
</dbReference>
<comment type="caution">
    <text evidence="2">The sequence shown here is derived from an EMBL/GenBank/DDBJ whole genome shotgun (WGS) entry which is preliminary data.</text>
</comment>
<evidence type="ECO:0000256" key="1">
    <source>
        <dbReference type="SAM" id="SignalP"/>
    </source>
</evidence>
<keyword evidence="3" id="KW-1185">Reference proteome</keyword>
<dbReference type="Proteomes" id="UP000198287">
    <property type="component" value="Unassembled WGS sequence"/>
</dbReference>
<accession>A0A226EFI4</accession>
<gene>
    <name evidence="2" type="ORF">Fcan01_08867</name>
</gene>
<keyword evidence="1" id="KW-0732">Signal</keyword>
<evidence type="ECO:0000313" key="3">
    <source>
        <dbReference type="Proteomes" id="UP000198287"/>
    </source>
</evidence>
<dbReference type="OrthoDB" id="6419576at2759"/>
<dbReference type="AlphaFoldDB" id="A0A226EFI4"/>
<evidence type="ECO:0000313" key="2">
    <source>
        <dbReference type="EMBL" id="OXA56018.1"/>
    </source>
</evidence>
<name>A0A226EFI4_FOLCA</name>
<feature type="signal peptide" evidence="1">
    <location>
        <begin position="1"/>
        <end position="19"/>
    </location>
</feature>
<protein>
    <submittedName>
        <fullName evidence="2">Uncharacterized protein</fullName>
    </submittedName>
</protein>
<proteinExistence type="predicted"/>
<sequence length="222" mass="24199">MSPFFILVLIAVSSGFVESKRDTKIKQPVLQLNGTTLTDKVMDSVRAEVIKQGWDDINPPDVVLKDPFGFSNYSLAIRNQSIKGMANAYRVGDVIVNVTILNTKFRSAFAVYNVSSDADVQIHTKDANYDNGHVHSDCDNVTAYQVFKLDHLTQTLTLDEFELSIGECNYNATGLGERAANASTVMNALFSKLKAPMLLAFNTGFKIAINAALAAARTALLG</sequence>
<reference evidence="2 3" key="1">
    <citation type="submission" date="2015-12" db="EMBL/GenBank/DDBJ databases">
        <title>The genome of Folsomia candida.</title>
        <authorList>
            <person name="Faddeeva A."/>
            <person name="Derks M.F."/>
            <person name="Anvar Y."/>
            <person name="Smit S."/>
            <person name="Van Straalen N."/>
            <person name="Roelofs D."/>
        </authorList>
    </citation>
    <scope>NUCLEOTIDE SEQUENCE [LARGE SCALE GENOMIC DNA]</scope>
    <source>
        <strain evidence="2 3">VU population</strain>
        <tissue evidence="2">Whole body</tissue>
    </source>
</reference>